<dbReference type="PANTHER" id="PTHR10545:SF29">
    <property type="entry name" value="GH14572P-RELATED"/>
    <property type="match status" value="1"/>
</dbReference>
<dbReference type="PROSITE" id="PS51186">
    <property type="entry name" value="GNAT"/>
    <property type="match status" value="1"/>
</dbReference>
<evidence type="ECO:0000256" key="2">
    <source>
        <dbReference type="ARBA" id="ARBA00023315"/>
    </source>
</evidence>
<dbReference type="InterPro" id="IPR016181">
    <property type="entry name" value="Acyl_CoA_acyltransferase"/>
</dbReference>
<dbReference type="InterPro" id="IPR051016">
    <property type="entry name" value="Diverse_Substrate_AcTransf"/>
</dbReference>
<dbReference type="AlphaFoldDB" id="A0AAP2W5W0"/>
<dbReference type="GO" id="GO:0008080">
    <property type="term" value="F:N-acetyltransferase activity"/>
    <property type="evidence" value="ECO:0007669"/>
    <property type="project" value="UniProtKB-ARBA"/>
</dbReference>
<dbReference type="PIRSF" id="PIRSF037663">
    <property type="entry name" value="Acetyltransf_GNAT_prd"/>
    <property type="match status" value="1"/>
</dbReference>
<dbReference type="RefSeq" id="WP_230741400.1">
    <property type="nucleotide sequence ID" value="NZ_PGCK01000004.1"/>
</dbReference>
<name>A0AAP2W5W0_9EURY</name>
<feature type="domain" description="N-acetyltransferase" evidence="3">
    <location>
        <begin position="1"/>
        <end position="145"/>
    </location>
</feature>
<dbReference type="InterPro" id="IPR000182">
    <property type="entry name" value="GNAT_dom"/>
</dbReference>
<keyword evidence="1" id="KW-0808">Transferase</keyword>
<dbReference type="Gene3D" id="3.40.630.30">
    <property type="match status" value="1"/>
</dbReference>
<evidence type="ECO:0000259" key="3">
    <source>
        <dbReference type="PROSITE" id="PS51186"/>
    </source>
</evidence>
<evidence type="ECO:0000313" key="4">
    <source>
        <dbReference type="EMBL" id="MCD1294567.1"/>
    </source>
</evidence>
<dbReference type="PANTHER" id="PTHR10545">
    <property type="entry name" value="DIAMINE N-ACETYLTRANSFERASE"/>
    <property type="match status" value="1"/>
</dbReference>
<protein>
    <submittedName>
        <fullName evidence="4">N-acetyltransferase</fullName>
    </submittedName>
</protein>
<dbReference type="EMBL" id="PGCK01000004">
    <property type="protein sequence ID" value="MCD1294567.1"/>
    <property type="molecule type" value="Genomic_DNA"/>
</dbReference>
<gene>
    <name evidence="4" type="ORF">CUJ83_06070</name>
</gene>
<comment type="caution">
    <text evidence="4">The sequence shown here is derived from an EMBL/GenBank/DDBJ whole genome shotgun (WGS) entry which is preliminary data.</text>
</comment>
<accession>A0AAP2W5W0</accession>
<dbReference type="InterPro" id="IPR017255">
    <property type="entry name" value="AcTrfase_GNAT_prd"/>
</dbReference>
<evidence type="ECO:0000313" key="5">
    <source>
        <dbReference type="Proteomes" id="UP001320159"/>
    </source>
</evidence>
<proteinExistence type="predicted"/>
<reference evidence="4 5" key="1">
    <citation type="submission" date="2017-11" db="EMBL/GenBank/DDBJ databases">
        <title>Isolation and Characterization of Family Methanocellaceae Species from Potential Methane Hydrate Area Offshore Southwestern Taiwan.</title>
        <authorList>
            <person name="Zhang W.-L."/>
            <person name="Chen W.-C."/>
            <person name="Lai M.-C."/>
            <person name="Chen S.-C."/>
        </authorList>
    </citation>
    <scope>NUCLEOTIDE SEQUENCE [LARGE SCALE GENOMIC DNA]</scope>
    <source>
        <strain evidence="4 5">CWC-04</strain>
    </source>
</reference>
<organism evidence="4 5">
    <name type="scientific">Methanooceanicella nereidis</name>
    <dbReference type="NCBI Taxonomy" id="2052831"/>
    <lineage>
        <taxon>Archaea</taxon>
        <taxon>Methanobacteriati</taxon>
        <taxon>Methanobacteriota</taxon>
        <taxon>Stenosarchaea group</taxon>
        <taxon>Methanomicrobia</taxon>
        <taxon>Methanocellales</taxon>
        <taxon>Methanocellaceae</taxon>
        <taxon>Methanooceanicella</taxon>
    </lineage>
</organism>
<sequence>MLVRNAFEYDFLEVTNKSREWGDLVIEREGVYHILMAHFRKTCFIAEDRGKMIGYLLGFRSQVNPDQAFLHLIQVDPAMRGHGIGKRLFKQFQAEVKKMGCTEIHTIARPENKVGMGFHKGMGFEIVKPENSIDIQGVPAAKDYNGPGKHMVLFVKKI</sequence>
<keyword evidence="5" id="KW-1185">Reference proteome</keyword>
<dbReference type="Pfam" id="PF00583">
    <property type="entry name" value="Acetyltransf_1"/>
    <property type="match status" value="1"/>
</dbReference>
<keyword evidence="2" id="KW-0012">Acyltransferase</keyword>
<dbReference type="CDD" id="cd04301">
    <property type="entry name" value="NAT_SF"/>
    <property type="match status" value="1"/>
</dbReference>
<dbReference type="Proteomes" id="UP001320159">
    <property type="component" value="Unassembled WGS sequence"/>
</dbReference>
<evidence type="ECO:0000256" key="1">
    <source>
        <dbReference type="ARBA" id="ARBA00022679"/>
    </source>
</evidence>
<dbReference type="SUPFAM" id="SSF55729">
    <property type="entry name" value="Acyl-CoA N-acyltransferases (Nat)"/>
    <property type="match status" value="1"/>
</dbReference>